<name>A0A3M0A4H4_9GAMM</name>
<protein>
    <submittedName>
        <fullName evidence="5">Lrp/AsnC family transcriptional regulator</fullName>
    </submittedName>
</protein>
<dbReference type="CDD" id="cd00090">
    <property type="entry name" value="HTH_ARSR"/>
    <property type="match status" value="1"/>
</dbReference>
<dbReference type="InterPro" id="IPR019885">
    <property type="entry name" value="Tscrpt_reg_HTH_AsnC-type_CS"/>
</dbReference>
<gene>
    <name evidence="5" type="ORF">DFR27_1284</name>
</gene>
<comment type="caution">
    <text evidence="5">The sequence shown here is derived from an EMBL/GenBank/DDBJ whole genome shotgun (WGS) entry which is preliminary data.</text>
</comment>
<dbReference type="InterPro" id="IPR019888">
    <property type="entry name" value="Tscrpt_reg_AsnC-like"/>
</dbReference>
<dbReference type="InterPro" id="IPR019887">
    <property type="entry name" value="Tscrpt_reg_AsnC/Lrp_C"/>
</dbReference>
<dbReference type="PRINTS" id="PR00033">
    <property type="entry name" value="HTHASNC"/>
</dbReference>
<evidence type="ECO:0000256" key="3">
    <source>
        <dbReference type="ARBA" id="ARBA00023163"/>
    </source>
</evidence>
<keyword evidence="3" id="KW-0804">Transcription</keyword>
<dbReference type="GO" id="GO:0006355">
    <property type="term" value="P:regulation of DNA-templated transcription"/>
    <property type="evidence" value="ECO:0007669"/>
    <property type="project" value="UniProtKB-ARBA"/>
</dbReference>
<dbReference type="Gene3D" id="1.10.10.10">
    <property type="entry name" value="Winged helix-like DNA-binding domain superfamily/Winged helix DNA-binding domain"/>
    <property type="match status" value="1"/>
</dbReference>
<dbReference type="InterPro" id="IPR036390">
    <property type="entry name" value="WH_DNA-bd_sf"/>
</dbReference>
<dbReference type="GO" id="GO:0005829">
    <property type="term" value="C:cytosol"/>
    <property type="evidence" value="ECO:0007669"/>
    <property type="project" value="TreeGrafter"/>
</dbReference>
<evidence type="ECO:0000259" key="4">
    <source>
        <dbReference type="PROSITE" id="PS50956"/>
    </source>
</evidence>
<evidence type="ECO:0000313" key="6">
    <source>
        <dbReference type="Proteomes" id="UP000267187"/>
    </source>
</evidence>
<dbReference type="PROSITE" id="PS50956">
    <property type="entry name" value="HTH_ASNC_2"/>
    <property type="match status" value="1"/>
</dbReference>
<dbReference type="RefSeq" id="WP_121876631.1">
    <property type="nucleotide sequence ID" value="NZ_REFJ01000003.1"/>
</dbReference>
<evidence type="ECO:0000256" key="2">
    <source>
        <dbReference type="ARBA" id="ARBA00023125"/>
    </source>
</evidence>
<dbReference type="EMBL" id="REFJ01000003">
    <property type="protein sequence ID" value="RMA79933.1"/>
    <property type="molecule type" value="Genomic_DNA"/>
</dbReference>
<dbReference type="SUPFAM" id="SSF54909">
    <property type="entry name" value="Dimeric alpha+beta barrel"/>
    <property type="match status" value="1"/>
</dbReference>
<dbReference type="PROSITE" id="PS00519">
    <property type="entry name" value="HTH_ASNC_1"/>
    <property type="match status" value="1"/>
</dbReference>
<dbReference type="InterPro" id="IPR036388">
    <property type="entry name" value="WH-like_DNA-bd_sf"/>
</dbReference>
<proteinExistence type="predicted"/>
<dbReference type="Pfam" id="PF01037">
    <property type="entry name" value="AsnC_trans_reg"/>
    <property type="match status" value="1"/>
</dbReference>
<dbReference type="Proteomes" id="UP000267187">
    <property type="component" value="Unassembled WGS sequence"/>
</dbReference>
<dbReference type="InterPro" id="IPR000485">
    <property type="entry name" value="AsnC-type_HTH_dom"/>
</dbReference>
<sequence>MTELDQQDKRILNVLQQDASLTSSEIAERVNMSQSPCWRRIKRLQDLGVIKRQVAILNRESVGVDIVVFATVNLAAQSNLDLNAFEEAMSTEPLVVECYTMAGTWDYMLKIITKDIKSYEHFIRHTLTANKLVREIHSHIAVTEIKNSTALPLD</sequence>
<dbReference type="InterPro" id="IPR011991">
    <property type="entry name" value="ArsR-like_HTH"/>
</dbReference>
<dbReference type="GO" id="GO:0043565">
    <property type="term" value="F:sequence-specific DNA binding"/>
    <property type="evidence" value="ECO:0007669"/>
    <property type="project" value="InterPro"/>
</dbReference>
<keyword evidence="6" id="KW-1185">Reference proteome</keyword>
<dbReference type="Gene3D" id="3.30.70.920">
    <property type="match status" value="1"/>
</dbReference>
<dbReference type="PANTHER" id="PTHR30154">
    <property type="entry name" value="LEUCINE-RESPONSIVE REGULATORY PROTEIN"/>
    <property type="match status" value="1"/>
</dbReference>
<reference evidence="5 6" key="1">
    <citation type="submission" date="2018-10" db="EMBL/GenBank/DDBJ databases">
        <title>Genomic Encyclopedia of Type Strains, Phase IV (KMG-IV): sequencing the most valuable type-strain genomes for metagenomic binning, comparative biology and taxonomic classification.</title>
        <authorList>
            <person name="Goeker M."/>
        </authorList>
    </citation>
    <scope>NUCLEOTIDE SEQUENCE [LARGE SCALE GENOMIC DNA]</scope>
    <source>
        <strain evidence="5 6">DSM 25080</strain>
    </source>
</reference>
<dbReference type="PANTHER" id="PTHR30154:SF17">
    <property type="entry name" value="DNA-BINDING TRANSCRIPTIONAL ACTIVATOR DECR"/>
    <property type="match status" value="1"/>
</dbReference>
<evidence type="ECO:0000313" key="5">
    <source>
        <dbReference type="EMBL" id="RMA79933.1"/>
    </source>
</evidence>
<dbReference type="OrthoDB" id="166264at2"/>
<accession>A0A3M0A4H4</accession>
<dbReference type="SMART" id="SM00344">
    <property type="entry name" value="HTH_ASNC"/>
    <property type="match status" value="1"/>
</dbReference>
<dbReference type="GO" id="GO:0043200">
    <property type="term" value="P:response to amino acid"/>
    <property type="evidence" value="ECO:0007669"/>
    <property type="project" value="TreeGrafter"/>
</dbReference>
<dbReference type="SUPFAM" id="SSF46785">
    <property type="entry name" value="Winged helix' DNA-binding domain"/>
    <property type="match status" value="1"/>
</dbReference>
<keyword evidence="2" id="KW-0238">DNA-binding</keyword>
<dbReference type="AlphaFoldDB" id="A0A3M0A4H4"/>
<dbReference type="InterPro" id="IPR011008">
    <property type="entry name" value="Dimeric_a/b-barrel"/>
</dbReference>
<evidence type="ECO:0000256" key="1">
    <source>
        <dbReference type="ARBA" id="ARBA00023015"/>
    </source>
</evidence>
<dbReference type="Pfam" id="PF13412">
    <property type="entry name" value="HTH_24"/>
    <property type="match status" value="1"/>
</dbReference>
<organism evidence="5 6">
    <name type="scientific">Umboniibacter marinipuniceus</name>
    <dbReference type="NCBI Taxonomy" id="569599"/>
    <lineage>
        <taxon>Bacteria</taxon>
        <taxon>Pseudomonadati</taxon>
        <taxon>Pseudomonadota</taxon>
        <taxon>Gammaproteobacteria</taxon>
        <taxon>Cellvibrionales</taxon>
        <taxon>Cellvibrionaceae</taxon>
        <taxon>Umboniibacter</taxon>
    </lineage>
</organism>
<feature type="domain" description="HTH asnC-type" evidence="4">
    <location>
        <begin position="4"/>
        <end position="65"/>
    </location>
</feature>
<keyword evidence="1" id="KW-0805">Transcription regulation</keyword>